<evidence type="ECO:0000259" key="1">
    <source>
        <dbReference type="Pfam" id="PF01368"/>
    </source>
</evidence>
<dbReference type="GO" id="GO:0003676">
    <property type="term" value="F:nucleic acid binding"/>
    <property type="evidence" value="ECO:0007669"/>
    <property type="project" value="InterPro"/>
</dbReference>
<sequence>MEFPSYLGALPALKALSAVDTVDWAEATAKVRGNSSFCVVGHHTPDADAIGSVTALVKALTSLGKTAVGVIGQTEPIDTTLMTIPGADQIQLVAGDLPECEVIIVVDCGSASRLGTVIDAVVARITDVILIDHHASNPGCGGINVIDYRAESTTTILWQWFCALGVEIDSDIAHGLYAGLLTDTQGFRWGRPVMHEMAKQLVDTGLDIRAIGNQLFGGFSVTDLKIIGTVLAQLSVVHSQCHTIAVAEISYEKAQQASVGAVESIAEMIKGINEADICVVIKEYEPGFHGVSLRSDTVDVSTLAQALGGGGHLRSAGFRLEAHASHIVRLIVEQASQYCPTLA</sequence>
<accession>A0A0G3GYH2</accession>
<dbReference type="InterPro" id="IPR003156">
    <property type="entry name" value="DHHA1_dom"/>
</dbReference>
<feature type="domain" description="DDH" evidence="1">
    <location>
        <begin position="37"/>
        <end position="179"/>
    </location>
</feature>
<feature type="domain" description="DHHA1" evidence="2">
    <location>
        <begin position="254"/>
        <end position="322"/>
    </location>
</feature>
<gene>
    <name evidence="3" type="ORF">CMUST_09300</name>
</gene>
<dbReference type="RefSeq" id="WP_052844611.1">
    <property type="nucleotide sequence ID" value="NZ_CP011542.1"/>
</dbReference>
<organism evidence="3 4">
    <name type="scientific">Corynebacterium mustelae</name>
    <dbReference type="NCBI Taxonomy" id="571915"/>
    <lineage>
        <taxon>Bacteria</taxon>
        <taxon>Bacillati</taxon>
        <taxon>Actinomycetota</taxon>
        <taxon>Actinomycetes</taxon>
        <taxon>Mycobacteriales</taxon>
        <taxon>Corynebacteriaceae</taxon>
        <taxon>Corynebacterium</taxon>
    </lineage>
</organism>
<dbReference type="PANTHER" id="PTHR47618:SF1">
    <property type="entry name" value="BIFUNCTIONAL OLIGORIBONUCLEASE AND PAP PHOSPHATASE NRNA"/>
    <property type="match status" value="1"/>
</dbReference>
<reference evidence="3 4" key="1">
    <citation type="journal article" date="2015" name="Genome Announc.">
        <title>Complete Genome Sequence of the Type Strain Corynebacterium mustelae DSM 45274, Isolated from Various Tissues of a Male Ferret with Lethal Sepsis.</title>
        <authorList>
            <person name="Ruckert C."/>
            <person name="Eimer J."/>
            <person name="Winkler A."/>
            <person name="Tauch A."/>
        </authorList>
    </citation>
    <scope>NUCLEOTIDE SEQUENCE [LARGE SCALE GENOMIC DNA]</scope>
    <source>
        <strain evidence="3 4">DSM 45274</strain>
    </source>
</reference>
<dbReference type="STRING" id="571915.CMUST_09300"/>
<name>A0A0G3GYH2_9CORY</name>
<dbReference type="InterPro" id="IPR001667">
    <property type="entry name" value="DDH_dom"/>
</dbReference>
<evidence type="ECO:0000259" key="2">
    <source>
        <dbReference type="Pfam" id="PF02272"/>
    </source>
</evidence>
<dbReference type="AlphaFoldDB" id="A0A0G3GYH2"/>
<evidence type="ECO:0000313" key="3">
    <source>
        <dbReference type="EMBL" id="AKK06176.1"/>
    </source>
</evidence>
<dbReference type="InterPro" id="IPR038763">
    <property type="entry name" value="DHH_sf"/>
</dbReference>
<dbReference type="Pfam" id="PF01368">
    <property type="entry name" value="DHH"/>
    <property type="match status" value="1"/>
</dbReference>
<dbReference type="OrthoDB" id="9803668at2"/>
<evidence type="ECO:0000313" key="4">
    <source>
        <dbReference type="Proteomes" id="UP000035199"/>
    </source>
</evidence>
<dbReference type="InterPro" id="IPR051319">
    <property type="entry name" value="Oligoribo/pAp-PDE_c-di-AMP_PDE"/>
</dbReference>
<dbReference type="PANTHER" id="PTHR47618">
    <property type="entry name" value="BIFUNCTIONAL OLIGORIBONUCLEASE AND PAP PHOSPHATASE NRNA"/>
    <property type="match status" value="1"/>
</dbReference>
<dbReference type="KEGG" id="cmv:CMUST_09300"/>
<dbReference type="Gene3D" id="3.10.310.30">
    <property type="match status" value="1"/>
</dbReference>
<dbReference type="Proteomes" id="UP000035199">
    <property type="component" value="Chromosome"/>
</dbReference>
<dbReference type="Gene3D" id="3.90.1640.10">
    <property type="entry name" value="inorganic pyrophosphatase (n-terminal core)"/>
    <property type="match status" value="1"/>
</dbReference>
<dbReference type="EMBL" id="CP011542">
    <property type="protein sequence ID" value="AKK06176.1"/>
    <property type="molecule type" value="Genomic_DNA"/>
</dbReference>
<reference evidence="4" key="2">
    <citation type="submission" date="2015-05" db="EMBL/GenBank/DDBJ databases">
        <title>Complete genome sequence of Corynebacterium mustelae DSM 45274, isolated from various tissues of a male ferret with lethal sepsis.</title>
        <authorList>
            <person name="Ruckert C."/>
            <person name="Albersmeier A."/>
            <person name="Winkler A."/>
            <person name="Tauch A."/>
        </authorList>
    </citation>
    <scope>NUCLEOTIDE SEQUENCE [LARGE SCALE GENOMIC DNA]</scope>
    <source>
        <strain evidence="4">DSM 45274</strain>
    </source>
</reference>
<dbReference type="PATRIC" id="fig|571915.4.peg.1970"/>
<proteinExistence type="predicted"/>
<keyword evidence="4" id="KW-1185">Reference proteome</keyword>
<dbReference type="SUPFAM" id="SSF64182">
    <property type="entry name" value="DHH phosphoesterases"/>
    <property type="match status" value="1"/>
</dbReference>
<protein>
    <submittedName>
        <fullName evidence="3">Exopolyphosphatase-like enzyme</fullName>
    </submittedName>
</protein>
<dbReference type="Pfam" id="PF02272">
    <property type="entry name" value="DHHA1"/>
    <property type="match status" value="1"/>
</dbReference>